<dbReference type="EMBL" id="HBNR01033406">
    <property type="protein sequence ID" value="CAE4588401.1"/>
    <property type="molecule type" value="Transcribed_RNA"/>
</dbReference>
<dbReference type="InterPro" id="IPR051681">
    <property type="entry name" value="Ser/Thr_Kinases-Pseudokinases"/>
</dbReference>
<evidence type="ECO:0000259" key="4">
    <source>
        <dbReference type="PROSITE" id="PS50011"/>
    </source>
</evidence>
<feature type="repeat" description="ANK" evidence="2">
    <location>
        <begin position="72"/>
        <end position="104"/>
    </location>
</feature>
<dbReference type="InterPro" id="IPR000719">
    <property type="entry name" value="Prot_kinase_dom"/>
</dbReference>
<evidence type="ECO:0000256" key="1">
    <source>
        <dbReference type="ARBA" id="ARBA00005843"/>
    </source>
</evidence>
<reference evidence="5" key="1">
    <citation type="submission" date="2021-01" db="EMBL/GenBank/DDBJ databases">
        <authorList>
            <person name="Corre E."/>
            <person name="Pelletier E."/>
            <person name="Niang G."/>
            <person name="Scheremetjew M."/>
            <person name="Finn R."/>
            <person name="Kale V."/>
            <person name="Holt S."/>
            <person name="Cochrane G."/>
            <person name="Meng A."/>
            <person name="Brown T."/>
            <person name="Cohen L."/>
        </authorList>
    </citation>
    <scope>NUCLEOTIDE SEQUENCE</scope>
    <source>
        <strain evidence="5">CCMP3105</strain>
    </source>
</reference>
<dbReference type="PROSITE" id="PS50088">
    <property type="entry name" value="ANK_REPEAT"/>
    <property type="match status" value="1"/>
</dbReference>
<dbReference type="SUPFAM" id="SSF56112">
    <property type="entry name" value="Protein kinase-like (PK-like)"/>
    <property type="match status" value="1"/>
</dbReference>
<evidence type="ECO:0000256" key="3">
    <source>
        <dbReference type="SAM" id="MobiDB-lite"/>
    </source>
</evidence>
<dbReference type="AlphaFoldDB" id="A0A7S4UJM5"/>
<dbReference type="InterPro" id="IPR011009">
    <property type="entry name" value="Kinase-like_dom_sf"/>
</dbReference>
<dbReference type="Pfam" id="PF00069">
    <property type="entry name" value="Pkinase"/>
    <property type="match status" value="1"/>
</dbReference>
<dbReference type="GO" id="GO:0004674">
    <property type="term" value="F:protein serine/threonine kinase activity"/>
    <property type="evidence" value="ECO:0007669"/>
    <property type="project" value="TreeGrafter"/>
</dbReference>
<evidence type="ECO:0000313" key="5">
    <source>
        <dbReference type="EMBL" id="CAE4588401.1"/>
    </source>
</evidence>
<feature type="region of interest" description="Disordered" evidence="3">
    <location>
        <begin position="1"/>
        <end position="35"/>
    </location>
</feature>
<dbReference type="Gene3D" id="3.30.200.20">
    <property type="entry name" value="Phosphorylase Kinase, domain 1"/>
    <property type="match status" value="1"/>
</dbReference>
<keyword evidence="2" id="KW-0040">ANK repeat</keyword>
<name>A0A7S4UJM5_9DINO</name>
<dbReference type="PANTHER" id="PTHR44329">
    <property type="entry name" value="SERINE/THREONINE-PROTEIN KINASE TNNI3K-RELATED"/>
    <property type="match status" value="1"/>
</dbReference>
<dbReference type="PROSITE" id="PS50011">
    <property type="entry name" value="PROTEIN_KINASE_DOM"/>
    <property type="match status" value="1"/>
</dbReference>
<dbReference type="InterPro" id="IPR002110">
    <property type="entry name" value="Ankyrin_rpt"/>
</dbReference>
<evidence type="ECO:0000256" key="2">
    <source>
        <dbReference type="PROSITE-ProRule" id="PRU00023"/>
    </source>
</evidence>
<feature type="domain" description="Protein kinase" evidence="4">
    <location>
        <begin position="153"/>
        <end position="442"/>
    </location>
</feature>
<dbReference type="PIRSF" id="PIRSF000654">
    <property type="entry name" value="Integrin-linked_kinase"/>
    <property type="match status" value="1"/>
</dbReference>
<dbReference type="SMART" id="SM00220">
    <property type="entry name" value="S_TKc"/>
    <property type="match status" value="1"/>
</dbReference>
<sequence>MSPSLAAAPRSLTLRTPNPQGDLGGPPGQAEGPDEGKCIKQMKLCYAAASGDAGELRRLLKSGADANMRDFDERSALHVAASHGQLECVKALLEHRADPNAPDLGGVTPLSAAQRHGFRAVEKELALAGGHMSQAVLANKAKQENWFIRPEEVKIGDLLSETFKSQVFKGEWMGSQVVVKLPKVYGKEEAAREDVNNKDLESELIHEIELLSSVRHPDLVLFLGACLQDEAVMFVIEYVEGGDLERFYMRKRRESGDVFKANIRQQLRWASAVARALSFLHGCRNRIIHRDLKPLNLLMTRDLKDIKVTDFGISKVTYRPGQRSSQRRLSLNSNEPYMMTGGVGSWRYMAPEVVRHEKYNEKADIFSFGLILFFMSSGMDPFHEMAEEDGMLKEYLKGNEPRPGTGECHKKLRDVMSAAWHVDSKQRPSAAEMVTMLADVTMDTKCACMSW</sequence>
<dbReference type="GO" id="GO:0005524">
    <property type="term" value="F:ATP binding"/>
    <property type="evidence" value="ECO:0007669"/>
    <property type="project" value="InterPro"/>
</dbReference>
<gene>
    <name evidence="5" type="ORF">AMON00008_LOCUS22926</name>
</gene>
<dbReference type="InterPro" id="IPR036770">
    <property type="entry name" value="Ankyrin_rpt-contain_sf"/>
</dbReference>
<dbReference type="SMART" id="SM00248">
    <property type="entry name" value="ANK"/>
    <property type="match status" value="2"/>
</dbReference>
<dbReference type="Gene3D" id="1.25.40.20">
    <property type="entry name" value="Ankyrin repeat-containing domain"/>
    <property type="match status" value="1"/>
</dbReference>
<protein>
    <recommendedName>
        <fullName evidence="4">Protein kinase domain-containing protein</fullName>
    </recommendedName>
</protein>
<accession>A0A7S4UJM5</accession>
<dbReference type="PROSITE" id="PS50297">
    <property type="entry name" value="ANK_REP_REGION"/>
    <property type="match status" value="1"/>
</dbReference>
<dbReference type="PROSITE" id="PS00108">
    <property type="entry name" value="PROTEIN_KINASE_ST"/>
    <property type="match status" value="1"/>
</dbReference>
<dbReference type="Pfam" id="PF12796">
    <property type="entry name" value="Ank_2"/>
    <property type="match status" value="1"/>
</dbReference>
<dbReference type="SUPFAM" id="SSF48403">
    <property type="entry name" value="Ankyrin repeat"/>
    <property type="match status" value="1"/>
</dbReference>
<organism evidence="5">
    <name type="scientific">Alexandrium monilatum</name>
    <dbReference type="NCBI Taxonomy" id="311494"/>
    <lineage>
        <taxon>Eukaryota</taxon>
        <taxon>Sar</taxon>
        <taxon>Alveolata</taxon>
        <taxon>Dinophyceae</taxon>
        <taxon>Gonyaulacales</taxon>
        <taxon>Pyrocystaceae</taxon>
        <taxon>Alexandrium</taxon>
    </lineage>
</organism>
<proteinExistence type="inferred from homology"/>
<dbReference type="Gene3D" id="1.10.510.10">
    <property type="entry name" value="Transferase(Phosphotransferase) domain 1"/>
    <property type="match status" value="1"/>
</dbReference>
<comment type="similarity">
    <text evidence="1">Belongs to the protein kinase superfamily. TKL Ser/Thr protein kinase family.</text>
</comment>
<dbReference type="InterPro" id="IPR008271">
    <property type="entry name" value="Ser/Thr_kinase_AS"/>
</dbReference>
<dbReference type="PANTHER" id="PTHR44329:SF140">
    <property type="entry name" value="INACTIVE PROTEIN TYROSINE KINASE PTKL"/>
    <property type="match status" value="1"/>
</dbReference>